<dbReference type="EMBL" id="JQ661331">
    <property type="protein sequence ID" value="AFZ84283.1"/>
    <property type="molecule type" value="Genomic_DNA"/>
</dbReference>
<accession>L0B9P7</accession>
<proteinExistence type="predicted"/>
<organism evidence="1">
    <name type="scientific">Thermococcus sp. EXT9</name>
    <dbReference type="NCBI Taxonomy" id="1197732"/>
    <lineage>
        <taxon>Archaea</taxon>
        <taxon>Methanobacteriati</taxon>
        <taxon>Methanobacteriota</taxon>
        <taxon>Thermococci</taxon>
        <taxon>Thermococcales</taxon>
        <taxon>Thermococcaceae</taxon>
        <taxon>Thermococcus</taxon>
    </lineage>
</organism>
<sequence>MNEEDREIFLTAEEVLKLPEEVKKAIIKRIPERWHIIREATLRLITTGKSPTNAELEAYARQVWRKPYTPWFLLKVRWTMAGIETELVRRAKDHIDFSYYRLKGVRIKESELNALLSKSKGN</sequence>
<name>L0B9P7_9EURY</name>
<gene>
    <name evidence="1" type="ORF">e9a-12</name>
</gene>
<keyword evidence="1" id="KW-0614">Plasmid</keyword>
<protein>
    <submittedName>
        <fullName evidence="1">Uncharacterized protein</fullName>
    </submittedName>
</protein>
<evidence type="ECO:0000313" key="1">
    <source>
        <dbReference type="EMBL" id="AFZ84283.1"/>
    </source>
</evidence>
<reference evidence="1" key="1">
    <citation type="journal article" date="2013" name="PLoS ONE">
        <title>Insights into dynamics of mobile genetic elements in hyperthermophilic environments from five new thermococcus plasmids.</title>
        <authorList>
            <person name="Krupovic M."/>
            <person name="Gonnet M."/>
            <person name="Hania W.B."/>
            <person name="Forterre P."/>
            <person name="Erauso G."/>
        </authorList>
    </citation>
    <scope>NUCLEOTIDE SEQUENCE</scope>
    <source>
        <plasmid evidence="1">pEXT9a</plasmid>
    </source>
</reference>
<geneLocation type="plasmid" evidence="1">
    <name>pEXT9a</name>
</geneLocation>
<dbReference type="AlphaFoldDB" id="L0B9P7"/>
<dbReference type="RefSeq" id="WP_015243598.1">
    <property type="nucleotide sequence ID" value="NC_019885.1"/>
</dbReference>